<evidence type="ECO:0000256" key="1">
    <source>
        <dbReference type="ARBA" id="ARBA00006484"/>
    </source>
</evidence>
<dbReference type="SUPFAM" id="SSF51735">
    <property type="entry name" value="NAD(P)-binding Rossmann-fold domains"/>
    <property type="match status" value="1"/>
</dbReference>
<gene>
    <name evidence="5" type="ORF">CHIRRI_LOCUS98</name>
</gene>
<dbReference type="PANTHER" id="PTHR44196:SF1">
    <property type="entry name" value="DEHYDROGENASE_REDUCTASE SDR FAMILY MEMBER 7B"/>
    <property type="match status" value="1"/>
</dbReference>
<dbReference type="Gene3D" id="3.40.50.720">
    <property type="entry name" value="NAD(P)-binding Rossmann-like Domain"/>
    <property type="match status" value="1"/>
</dbReference>
<dbReference type="InterPro" id="IPR020904">
    <property type="entry name" value="Sc_DH/Rdtase_CS"/>
</dbReference>
<evidence type="ECO:0000256" key="2">
    <source>
        <dbReference type="ARBA" id="ARBA00023002"/>
    </source>
</evidence>
<dbReference type="PRINTS" id="PR00080">
    <property type="entry name" value="SDRFAMILY"/>
</dbReference>
<dbReference type="PROSITE" id="PS00061">
    <property type="entry name" value="ADH_SHORT"/>
    <property type="match status" value="1"/>
</dbReference>
<dbReference type="GO" id="GO:0016491">
    <property type="term" value="F:oxidoreductase activity"/>
    <property type="evidence" value="ECO:0007669"/>
    <property type="project" value="UniProtKB-KW"/>
</dbReference>
<evidence type="ECO:0000313" key="5">
    <source>
        <dbReference type="EMBL" id="CAG9797097.1"/>
    </source>
</evidence>
<dbReference type="InterPro" id="IPR036291">
    <property type="entry name" value="NAD(P)-bd_dom_sf"/>
</dbReference>
<name>A0A9N9RHV2_9DIPT</name>
<dbReference type="PANTHER" id="PTHR44196">
    <property type="entry name" value="DEHYDROGENASE/REDUCTASE SDR FAMILY MEMBER 7B"/>
    <property type="match status" value="1"/>
</dbReference>
<evidence type="ECO:0000256" key="3">
    <source>
        <dbReference type="ARBA" id="ARBA00037096"/>
    </source>
</evidence>
<dbReference type="AlphaFoldDB" id="A0A9N9RHV2"/>
<organism evidence="5 6">
    <name type="scientific">Chironomus riparius</name>
    <dbReference type="NCBI Taxonomy" id="315576"/>
    <lineage>
        <taxon>Eukaryota</taxon>
        <taxon>Metazoa</taxon>
        <taxon>Ecdysozoa</taxon>
        <taxon>Arthropoda</taxon>
        <taxon>Hexapoda</taxon>
        <taxon>Insecta</taxon>
        <taxon>Pterygota</taxon>
        <taxon>Neoptera</taxon>
        <taxon>Endopterygota</taxon>
        <taxon>Diptera</taxon>
        <taxon>Nematocera</taxon>
        <taxon>Chironomoidea</taxon>
        <taxon>Chironomidae</taxon>
        <taxon>Chironominae</taxon>
        <taxon>Chironomus</taxon>
    </lineage>
</organism>
<evidence type="ECO:0000256" key="4">
    <source>
        <dbReference type="RuleBase" id="RU000363"/>
    </source>
</evidence>
<sequence>MDGGHVAINQKNRGFLCWLMKILSFPCSFYKYLFDKEIRNSLPNKVVLITGASSGLGEALAHVFYTTGAKIILASRRIEELERVKRDLMNIDHIGITHSPMILQMDLTDINSLPEKVNQVLDVYGHIDILVNNGGVSIRSNAVDTKVDVDIKIMLTNYFGTVALTKAVLPSMIARRDGKILCIGSVQGKFAIPQRASYSASKHAIQAFCDSLRAEVDEHNVKVTLISPGYISTNFSFNAFTGTGNAYAKMDESTAQGTDPIEMAKYILQAVLKDKKDVIFCGLAPRLAYYIRFLMPSLYFWIMSKRAQKLSKQNHLSKTD</sequence>
<proteinExistence type="inferred from homology"/>
<dbReference type="PRINTS" id="PR00081">
    <property type="entry name" value="GDHRDH"/>
</dbReference>
<dbReference type="GO" id="GO:0016020">
    <property type="term" value="C:membrane"/>
    <property type="evidence" value="ECO:0007669"/>
    <property type="project" value="TreeGrafter"/>
</dbReference>
<dbReference type="Proteomes" id="UP001153620">
    <property type="component" value="Chromosome 1"/>
</dbReference>
<dbReference type="EMBL" id="OU895877">
    <property type="protein sequence ID" value="CAG9797097.1"/>
    <property type="molecule type" value="Genomic_DNA"/>
</dbReference>
<evidence type="ECO:0008006" key="7">
    <source>
        <dbReference type="Google" id="ProtNLM"/>
    </source>
</evidence>
<reference evidence="5" key="1">
    <citation type="submission" date="2022-01" db="EMBL/GenBank/DDBJ databases">
        <authorList>
            <person name="King R."/>
        </authorList>
    </citation>
    <scope>NUCLEOTIDE SEQUENCE</scope>
</reference>
<accession>A0A9N9RHV2</accession>
<evidence type="ECO:0000313" key="6">
    <source>
        <dbReference type="Proteomes" id="UP001153620"/>
    </source>
</evidence>
<keyword evidence="2" id="KW-0560">Oxidoreductase</keyword>
<reference evidence="5" key="2">
    <citation type="submission" date="2022-10" db="EMBL/GenBank/DDBJ databases">
        <authorList>
            <consortium name="ENA_rothamsted_submissions"/>
            <consortium name="culmorum"/>
            <person name="King R."/>
        </authorList>
    </citation>
    <scope>NUCLEOTIDE SEQUENCE</scope>
</reference>
<protein>
    <recommendedName>
        <fullName evidence="7">Dehydrogenase/reductase SDR family protein 7-like</fullName>
    </recommendedName>
</protein>
<comment type="similarity">
    <text evidence="1 4">Belongs to the short-chain dehydrogenases/reductases (SDR) family.</text>
</comment>
<dbReference type="CDD" id="cd05332">
    <property type="entry name" value="11beta-HSD1_like_SDR_c"/>
    <property type="match status" value="1"/>
</dbReference>
<dbReference type="InterPro" id="IPR002347">
    <property type="entry name" value="SDR_fam"/>
</dbReference>
<dbReference type="Pfam" id="PF00106">
    <property type="entry name" value="adh_short"/>
    <property type="match status" value="1"/>
</dbReference>
<comment type="function">
    <text evidence="3">Putative oxidoreductase.</text>
</comment>
<dbReference type="OrthoDB" id="5307821at2759"/>
<keyword evidence="6" id="KW-1185">Reference proteome</keyword>